<evidence type="ECO:0000256" key="8">
    <source>
        <dbReference type="ARBA" id="ARBA00023015"/>
    </source>
</evidence>
<dbReference type="Proteomes" id="UP001240447">
    <property type="component" value="Unassembled WGS sequence"/>
</dbReference>
<keyword evidence="8" id="KW-0805">Transcription regulation</keyword>
<dbReference type="SUPFAM" id="SSF46785">
    <property type="entry name" value="Winged helix' DNA-binding domain"/>
    <property type="match status" value="1"/>
</dbReference>
<comment type="similarity">
    <text evidence="2">Belongs to the Fur family.</text>
</comment>
<dbReference type="RefSeq" id="WP_068120753.1">
    <property type="nucleotide sequence ID" value="NZ_CCXJ01000304.1"/>
</dbReference>
<gene>
    <name evidence="11" type="ORF">J2S59_000824</name>
</gene>
<dbReference type="PANTHER" id="PTHR33202:SF2">
    <property type="entry name" value="FERRIC UPTAKE REGULATION PROTEIN"/>
    <property type="match status" value="1"/>
</dbReference>
<keyword evidence="5" id="KW-0678">Repressor</keyword>
<evidence type="ECO:0000256" key="5">
    <source>
        <dbReference type="ARBA" id="ARBA00022491"/>
    </source>
</evidence>
<evidence type="ECO:0000256" key="1">
    <source>
        <dbReference type="ARBA" id="ARBA00004496"/>
    </source>
</evidence>
<dbReference type="InterPro" id="IPR036390">
    <property type="entry name" value="WH_DNA-bd_sf"/>
</dbReference>
<comment type="subcellular location">
    <subcellularLocation>
        <location evidence="1">Cytoplasm</location>
    </subcellularLocation>
</comment>
<keyword evidence="7" id="KW-0862">Zinc</keyword>
<proteinExistence type="inferred from homology"/>
<reference evidence="11 12" key="1">
    <citation type="submission" date="2023-07" db="EMBL/GenBank/DDBJ databases">
        <title>Sequencing the genomes of 1000 actinobacteria strains.</title>
        <authorList>
            <person name="Klenk H.-P."/>
        </authorList>
    </citation>
    <scope>NUCLEOTIDE SEQUENCE [LARGE SCALE GENOMIC DNA]</scope>
    <source>
        <strain evidence="11 12">GD13</strain>
    </source>
</reference>
<sequence>MAVSRVDAAPRDTRQRRAVAGVLATTDEFRSAQDIHQLLRDAGETVGLATVYRALQAMADAGEVDVVRAEGGEARYRRCETAHHHHHLICRSCGATVEVDGPAFEKWADAVAREHGYADVIHTLELTGTCADCR</sequence>
<evidence type="ECO:0000256" key="10">
    <source>
        <dbReference type="ARBA" id="ARBA00023163"/>
    </source>
</evidence>
<comment type="subunit">
    <text evidence="3">Homodimer.</text>
</comment>
<keyword evidence="4" id="KW-0963">Cytoplasm</keyword>
<accession>A0ABT9NMG0</accession>
<protein>
    <submittedName>
        <fullName evidence="11">Fur family ferric uptake transcriptional regulator</fullName>
    </submittedName>
</protein>
<keyword evidence="6" id="KW-0479">Metal-binding</keyword>
<dbReference type="PANTHER" id="PTHR33202">
    <property type="entry name" value="ZINC UPTAKE REGULATION PROTEIN"/>
    <property type="match status" value="1"/>
</dbReference>
<evidence type="ECO:0000256" key="6">
    <source>
        <dbReference type="ARBA" id="ARBA00022723"/>
    </source>
</evidence>
<evidence type="ECO:0000256" key="4">
    <source>
        <dbReference type="ARBA" id="ARBA00022490"/>
    </source>
</evidence>
<keyword evidence="10" id="KW-0804">Transcription</keyword>
<dbReference type="Pfam" id="PF01475">
    <property type="entry name" value="FUR"/>
    <property type="match status" value="1"/>
</dbReference>
<organism evidence="11 12">
    <name type="scientific">Nocardioides massiliensis</name>
    <dbReference type="NCBI Taxonomy" id="1325935"/>
    <lineage>
        <taxon>Bacteria</taxon>
        <taxon>Bacillati</taxon>
        <taxon>Actinomycetota</taxon>
        <taxon>Actinomycetes</taxon>
        <taxon>Propionibacteriales</taxon>
        <taxon>Nocardioidaceae</taxon>
        <taxon>Nocardioides</taxon>
    </lineage>
</organism>
<evidence type="ECO:0000256" key="3">
    <source>
        <dbReference type="ARBA" id="ARBA00011738"/>
    </source>
</evidence>
<dbReference type="EMBL" id="JAUSQM010000001">
    <property type="protein sequence ID" value="MDP9821015.1"/>
    <property type="molecule type" value="Genomic_DNA"/>
</dbReference>
<evidence type="ECO:0000256" key="7">
    <source>
        <dbReference type="ARBA" id="ARBA00022833"/>
    </source>
</evidence>
<evidence type="ECO:0000256" key="9">
    <source>
        <dbReference type="ARBA" id="ARBA00023125"/>
    </source>
</evidence>
<name>A0ABT9NMG0_9ACTN</name>
<dbReference type="InterPro" id="IPR036388">
    <property type="entry name" value="WH-like_DNA-bd_sf"/>
</dbReference>
<dbReference type="Gene3D" id="3.30.1490.190">
    <property type="match status" value="1"/>
</dbReference>
<evidence type="ECO:0000256" key="2">
    <source>
        <dbReference type="ARBA" id="ARBA00007957"/>
    </source>
</evidence>
<comment type="caution">
    <text evidence="11">The sequence shown here is derived from an EMBL/GenBank/DDBJ whole genome shotgun (WGS) entry which is preliminary data.</text>
</comment>
<evidence type="ECO:0000313" key="11">
    <source>
        <dbReference type="EMBL" id="MDP9821015.1"/>
    </source>
</evidence>
<evidence type="ECO:0000313" key="12">
    <source>
        <dbReference type="Proteomes" id="UP001240447"/>
    </source>
</evidence>
<dbReference type="InterPro" id="IPR043135">
    <property type="entry name" value="Fur_C"/>
</dbReference>
<dbReference type="InterPro" id="IPR002481">
    <property type="entry name" value="FUR"/>
</dbReference>
<keyword evidence="12" id="KW-1185">Reference proteome</keyword>
<keyword evidence="9" id="KW-0238">DNA-binding</keyword>
<dbReference type="CDD" id="cd07153">
    <property type="entry name" value="Fur_like"/>
    <property type="match status" value="1"/>
</dbReference>
<dbReference type="Gene3D" id="1.10.10.10">
    <property type="entry name" value="Winged helix-like DNA-binding domain superfamily/Winged helix DNA-binding domain"/>
    <property type="match status" value="1"/>
</dbReference>